<dbReference type="OrthoDB" id="734922at2"/>
<dbReference type="RefSeq" id="WP_121126888.1">
    <property type="nucleotide sequence ID" value="NZ_RBWS01000025.1"/>
</dbReference>
<evidence type="ECO:0000256" key="2">
    <source>
        <dbReference type="ARBA" id="ARBA00022692"/>
    </source>
</evidence>
<evidence type="ECO:0000313" key="8">
    <source>
        <dbReference type="Proteomes" id="UP000282423"/>
    </source>
</evidence>
<keyword evidence="2 5" id="KW-0812">Transmembrane</keyword>
<feature type="transmembrane region" description="Helical" evidence="5">
    <location>
        <begin position="95"/>
        <end position="112"/>
    </location>
</feature>
<feature type="transmembrane region" description="Helical" evidence="5">
    <location>
        <begin position="70"/>
        <end position="89"/>
    </location>
</feature>
<evidence type="ECO:0000256" key="5">
    <source>
        <dbReference type="SAM" id="Phobius"/>
    </source>
</evidence>
<protein>
    <recommendedName>
        <fullName evidence="6">O-antigen ligase-related domain-containing protein</fullName>
    </recommendedName>
</protein>
<feature type="transmembrane region" description="Helical" evidence="5">
    <location>
        <begin position="331"/>
        <end position="353"/>
    </location>
</feature>
<accession>A0A420VR72</accession>
<feature type="transmembrane region" description="Helical" evidence="5">
    <location>
        <begin position="167"/>
        <end position="185"/>
    </location>
</feature>
<evidence type="ECO:0000256" key="3">
    <source>
        <dbReference type="ARBA" id="ARBA00022989"/>
    </source>
</evidence>
<comment type="subcellular location">
    <subcellularLocation>
        <location evidence="1">Membrane</location>
        <topology evidence="1">Multi-pass membrane protein</topology>
    </subcellularLocation>
</comment>
<feature type="transmembrane region" description="Helical" evidence="5">
    <location>
        <begin position="369"/>
        <end position="398"/>
    </location>
</feature>
<reference evidence="7 8" key="1">
    <citation type="submission" date="2018-10" db="EMBL/GenBank/DDBJ databases">
        <title>Sphingobacterium sp. M05W1-28.</title>
        <authorList>
            <person name="Cai H."/>
        </authorList>
    </citation>
    <scope>NUCLEOTIDE SEQUENCE [LARGE SCALE GENOMIC DNA]</scope>
    <source>
        <strain evidence="7 8">M05W1-28</strain>
    </source>
</reference>
<dbReference type="InterPro" id="IPR007016">
    <property type="entry name" value="O-antigen_ligase-rel_domated"/>
</dbReference>
<dbReference type="GO" id="GO:0016020">
    <property type="term" value="C:membrane"/>
    <property type="evidence" value="ECO:0007669"/>
    <property type="project" value="UniProtKB-SubCell"/>
</dbReference>
<keyword evidence="8" id="KW-1185">Reference proteome</keyword>
<keyword evidence="4 5" id="KW-0472">Membrane</keyword>
<feature type="transmembrane region" description="Helical" evidence="5">
    <location>
        <begin position="197"/>
        <end position="226"/>
    </location>
</feature>
<gene>
    <name evidence="7" type="ORF">D7322_24890</name>
</gene>
<sequence>MEIFSRHNKLSSAGAFVLFFCLLYVRLFRPLGFTDDIWKLFFYPVLLYLMGAVASGFFNSRYKDVFSNPIRLFIGIIFLSSMVCMMTWGQSIIDTLLSCLPYFSFLLYFYLLQRNLKTKEAERLLWWFTVLFIVCFYIALAVAPTRLFLGYGEIGKEIDTERGLSRIRLTLIGGGPLYLAFFLAINKYKLNGNKRKWLLLIALFFITIVLQLGRQTILISSLLGLLFYLKGSSLAKKIGAVIVLGSFIFILPILASNIFQGLQERTNKELESQQDGDDNVRLAAYKFYFNDVSRSPLNDIFGNGMFSLGKSRYGDFVDKNGRSQGLIPADVGYASIFLYFGVLGLLFFAVLLFKVMRLKVAPQYSYLKYYIYFLFIGNIAGSTLLGTIPTLCLALFMLSKGNLFYHYQRQQKSISHAKT</sequence>
<evidence type="ECO:0000259" key="6">
    <source>
        <dbReference type="Pfam" id="PF04932"/>
    </source>
</evidence>
<evidence type="ECO:0000256" key="1">
    <source>
        <dbReference type="ARBA" id="ARBA00004141"/>
    </source>
</evidence>
<feature type="transmembrane region" description="Helical" evidence="5">
    <location>
        <begin position="238"/>
        <end position="259"/>
    </location>
</feature>
<name>A0A420VR72_9SPHI</name>
<feature type="transmembrane region" description="Helical" evidence="5">
    <location>
        <begin position="124"/>
        <end position="147"/>
    </location>
</feature>
<feature type="domain" description="O-antigen ligase-related" evidence="6">
    <location>
        <begin position="200"/>
        <end position="349"/>
    </location>
</feature>
<organism evidence="7 8">
    <name type="scientific">Sphingobacterium puteale</name>
    <dbReference type="NCBI Taxonomy" id="2420510"/>
    <lineage>
        <taxon>Bacteria</taxon>
        <taxon>Pseudomonadati</taxon>
        <taxon>Bacteroidota</taxon>
        <taxon>Sphingobacteriia</taxon>
        <taxon>Sphingobacteriales</taxon>
        <taxon>Sphingobacteriaceae</taxon>
        <taxon>Sphingobacterium</taxon>
    </lineage>
</organism>
<keyword evidence="3 5" id="KW-1133">Transmembrane helix</keyword>
<feature type="transmembrane region" description="Helical" evidence="5">
    <location>
        <begin position="40"/>
        <end position="58"/>
    </location>
</feature>
<dbReference type="AlphaFoldDB" id="A0A420VR72"/>
<dbReference type="Pfam" id="PF04932">
    <property type="entry name" value="Wzy_C"/>
    <property type="match status" value="1"/>
</dbReference>
<evidence type="ECO:0000313" key="7">
    <source>
        <dbReference type="EMBL" id="RKO68848.1"/>
    </source>
</evidence>
<evidence type="ECO:0000256" key="4">
    <source>
        <dbReference type="ARBA" id="ARBA00023136"/>
    </source>
</evidence>
<feature type="transmembrane region" description="Helical" evidence="5">
    <location>
        <begin position="12"/>
        <end position="28"/>
    </location>
</feature>
<comment type="caution">
    <text evidence="7">The sequence shown here is derived from an EMBL/GenBank/DDBJ whole genome shotgun (WGS) entry which is preliminary data.</text>
</comment>
<dbReference type="Proteomes" id="UP000282423">
    <property type="component" value="Unassembled WGS sequence"/>
</dbReference>
<proteinExistence type="predicted"/>
<dbReference type="EMBL" id="RBWS01000025">
    <property type="protein sequence ID" value="RKO68848.1"/>
    <property type="molecule type" value="Genomic_DNA"/>
</dbReference>